<organism evidence="2 3">
    <name type="scientific">Citreimonas salinaria</name>
    <dbReference type="NCBI Taxonomy" id="321339"/>
    <lineage>
        <taxon>Bacteria</taxon>
        <taxon>Pseudomonadati</taxon>
        <taxon>Pseudomonadota</taxon>
        <taxon>Alphaproteobacteria</taxon>
        <taxon>Rhodobacterales</taxon>
        <taxon>Roseobacteraceae</taxon>
        <taxon>Citreimonas</taxon>
    </lineage>
</organism>
<dbReference type="STRING" id="321339.SAMN05444340_107151"/>
<sequence length="71" mass="7743">MEWLIWSGAVLSAAGLAGLIWCIAVVLRARRKAVDDKALRETVRRMVPVNMACLLASVLGLMMVIMGIFLA</sequence>
<proteinExistence type="predicted"/>
<dbReference type="RefSeq" id="WP_089883207.1">
    <property type="nucleotide sequence ID" value="NZ_FNPF01000007.1"/>
</dbReference>
<reference evidence="2 3" key="1">
    <citation type="submission" date="2016-10" db="EMBL/GenBank/DDBJ databases">
        <authorList>
            <person name="de Groot N.N."/>
        </authorList>
    </citation>
    <scope>NUCLEOTIDE SEQUENCE [LARGE SCALE GENOMIC DNA]</scope>
    <source>
        <strain evidence="2 3">DSM 26880</strain>
    </source>
</reference>
<evidence type="ECO:0000256" key="1">
    <source>
        <dbReference type="SAM" id="Phobius"/>
    </source>
</evidence>
<evidence type="ECO:0000313" key="3">
    <source>
        <dbReference type="Proteomes" id="UP000199286"/>
    </source>
</evidence>
<feature type="transmembrane region" description="Helical" evidence="1">
    <location>
        <begin position="47"/>
        <end position="70"/>
    </location>
</feature>
<feature type="transmembrane region" description="Helical" evidence="1">
    <location>
        <begin position="6"/>
        <end position="27"/>
    </location>
</feature>
<keyword evidence="3" id="KW-1185">Reference proteome</keyword>
<protein>
    <submittedName>
        <fullName evidence="2">Uncharacterized protein</fullName>
    </submittedName>
</protein>
<accession>A0A1H3JNR7</accession>
<name>A0A1H3JNR7_9RHOB</name>
<dbReference type="EMBL" id="FNPF01000007">
    <property type="protein sequence ID" value="SDY41527.1"/>
    <property type="molecule type" value="Genomic_DNA"/>
</dbReference>
<dbReference type="OrthoDB" id="7875737at2"/>
<keyword evidence="1" id="KW-0812">Transmembrane</keyword>
<dbReference type="AlphaFoldDB" id="A0A1H3JNR7"/>
<dbReference type="Proteomes" id="UP000199286">
    <property type="component" value="Unassembled WGS sequence"/>
</dbReference>
<evidence type="ECO:0000313" key="2">
    <source>
        <dbReference type="EMBL" id="SDY41527.1"/>
    </source>
</evidence>
<keyword evidence="1" id="KW-1133">Transmembrane helix</keyword>
<gene>
    <name evidence="2" type="ORF">SAMN05444340_107151</name>
</gene>
<keyword evidence="1" id="KW-0472">Membrane</keyword>